<reference evidence="1 2" key="1">
    <citation type="journal article" date="2022" name="Nat. Ecol. Evol.">
        <title>A masculinizing supergene underlies an exaggerated male reproductive morph in a spider.</title>
        <authorList>
            <person name="Hendrickx F."/>
            <person name="De Corte Z."/>
            <person name="Sonet G."/>
            <person name="Van Belleghem S.M."/>
            <person name="Kostlbacher S."/>
            <person name="Vangestel C."/>
        </authorList>
    </citation>
    <scope>NUCLEOTIDE SEQUENCE [LARGE SCALE GENOMIC DNA]</scope>
    <source>
        <strain evidence="1">W744_W776</strain>
    </source>
</reference>
<evidence type="ECO:0000313" key="2">
    <source>
        <dbReference type="Proteomes" id="UP000827092"/>
    </source>
</evidence>
<sequence>MALHEHCVVTSCRLPPSGLLTKIDFTREMRLLEKPTKHGHLASPHFYLEAMPQLTGVFEQEGTKHKVNCPCLDLYVTLGTYSIFFSGRLCGWNSARVFFGY</sequence>
<organism evidence="1 2">
    <name type="scientific">Oedothorax gibbosus</name>
    <dbReference type="NCBI Taxonomy" id="931172"/>
    <lineage>
        <taxon>Eukaryota</taxon>
        <taxon>Metazoa</taxon>
        <taxon>Ecdysozoa</taxon>
        <taxon>Arthropoda</taxon>
        <taxon>Chelicerata</taxon>
        <taxon>Arachnida</taxon>
        <taxon>Araneae</taxon>
        <taxon>Araneomorphae</taxon>
        <taxon>Entelegynae</taxon>
        <taxon>Araneoidea</taxon>
        <taxon>Linyphiidae</taxon>
        <taxon>Erigoninae</taxon>
        <taxon>Oedothorax</taxon>
    </lineage>
</organism>
<protein>
    <submittedName>
        <fullName evidence="1">Uncharacterized protein</fullName>
    </submittedName>
</protein>
<gene>
    <name evidence="1" type="ORF">JTE90_008476</name>
</gene>
<keyword evidence="2" id="KW-1185">Reference proteome</keyword>
<dbReference type="AlphaFoldDB" id="A0AAV6V144"/>
<accession>A0AAV6V144</accession>
<name>A0AAV6V144_9ARAC</name>
<dbReference type="EMBL" id="JAFNEN010000213">
    <property type="protein sequence ID" value="KAG8189515.1"/>
    <property type="molecule type" value="Genomic_DNA"/>
</dbReference>
<evidence type="ECO:0000313" key="1">
    <source>
        <dbReference type="EMBL" id="KAG8189515.1"/>
    </source>
</evidence>
<comment type="caution">
    <text evidence="1">The sequence shown here is derived from an EMBL/GenBank/DDBJ whole genome shotgun (WGS) entry which is preliminary data.</text>
</comment>
<proteinExistence type="predicted"/>
<dbReference type="Proteomes" id="UP000827092">
    <property type="component" value="Unassembled WGS sequence"/>
</dbReference>